<proteinExistence type="predicted"/>
<dbReference type="AlphaFoldDB" id="A0ABD0V2A6"/>
<evidence type="ECO:0000313" key="1">
    <source>
        <dbReference type="EMBL" id="KAL0919080.1"/>
    </source>
</evidence>
<keyword evidence="2" id="KW-1185">Reference proteome</keyword>
<sequence length="109" mass="11728">MIEINANERAMKIAGKAAEQSIGLSTGEPWDGSVNCGSLLKILWTDICGVSSVLFSALVKVANVEWIKIASEEEISLMEGTIRTFEVVAGTNDGHIFESSQQLNCKLSP</sequence>
<gene>
    <name evidence="1" type="ORF">M5K25_011149</name>
</gene>
<organism evidence="1 2">
    <name type="scientific">Dendrobium thyrsiflorum</name>
    <name type="common">Pinecone-like raceme dendrobium</name>
    <name type="synonym">Orchid</name>
    <dbReference type="NCBI Taxonomy" id="117978"/>
    <lineage>
        <taxon>Eukaryota</taxon>
        <taxon>Viridiplantae</taxon>
        <taxon>Streptophyta</taxon>
        <taxon>Embryophyta</taxon>
        <taxon>Tracheophyta</taxon>
        <taxon>Spermatophyta</taxon>
        <taxon>Magnoliopsida</taxon>
        <taxon>Liliopsida</taxon>
        <taxon>Asparagales</taxon>
        <taxon>Orchidaceae</taxon>
        <taxon>Epidendroideae</taxon>
        <taxon>Malaxideae</taxon>
        <taxon>Dendrobiinae</taxon>
        <taxon>Dendrobium</taxon>
    </lineage>
</organism>
<dbReference type="Proteomes" id="UP001552299">
    <property type="component" value="Unassembled WGS sequence"/>
</dbReference>
<name>A0ABD0V2A6_DENTH</name>
<protein>
    <submittedName>
        <fullName evidence="1">Uncharacterized protein</fullName>
    </submittedName>
</protein>
<reference evidence="1 2" key="1">
    <citation type="journal article" date="2024" name="Plant Biotechnol. J.">
        <title>Dendrobium thyrsiflorum genome and its molecular insights into genes involved in important horticultural traits.</title>
        <authorList>
            <person name="Chen B."/>
            <person name="Wang J.Y."/>
            <person name="Zheng P.J."/>
            <person name="Li K.L."/>
            <person name="Liang Y.M."/>
            <person name="Chen X.F."/>
            <person name="Zhang C."/>
            <person name="Zhao X."/>
            <person name="He X."/>
            <person name="Zhang G.Q."/>
            <person name="Liu Z.J."/>
            <person name="Xu Q."/>
        </authorList>
    </citation>
    <scope>NUCLEOTIDE SEQUENCE [LARGE SCALE GENOMIC DNA]</scope>
    <source>
        <strain evidence="1">GZMU011</strain>
    </source>
</reference>
<accession>A0ABD0V2A6</accession>
<dbReference type="EMBL" id="JANQDX010000009">
    <property type="protein sequence ID" value="KAL0919080.1"/>
    <property type="molecule type" value="Genomic_DNA"/>
</dbReference>
<comment type="caution">
    <text evidence="1">The sequence shown here is derived from an EMBL/GenBank/DDBJ whole genome shotgun (WGS) entry which is preliminary data.</text>
</comment>
<evidence type="ECO:0000313" key="2">
    <source>
        <dbReference type="Proteomes" id="UP001552299"/>
    </source>
</evidence>